<dbReference type="Gene3D" id="2.30.42.10">
    <property type="match status" value="1"/>
</dbReference>
<keyword evidence="4" id="KW-0997">Cell inner membrane</keyword>
<proteinExistence type="predicted"/>
<gene>
    <name evidence="10" type="ORF">ACERZ8_09785</name>
</gene>
<keyword evidence="11" id="KW-1185">Reference proteome</keyword>
<name>A0ABW8USR2_9RHOB</name>
<dbReference type="Pfam" id="PF11356">
    <property type="entry name" value="T2SSC"/>
    <property type="match status" value="1"/>
</dbReference>
<dbReference type="RefSeq" id="WP_407592016.1">
    <property type="nucleotide sequence ID" value="NZ_JBHDIY010000002.1"/>
</dbReference>
<evidence type="ECO:0000259" key="9">
    <source>
        <dbReference type="Pfam" id="PF11356"/>
    </source>
</evidence>
<reference evidence="10 11" key="1">
    <citation type="submission" date="2024-08" db="EMBL/GenBank/DDBJ databases">
        <title>Tateyamaria sp. nov., isolated from marine algae.</title>
        <authorList>
            <person name="Choi B.J."/>
            <person name="Kim J.M."/>
            <person name="Lee J.K."/>
            <person name="Choi D.G."/>
            <person name="Bayburt H."/>
            <person name="Baek J.H."/>
            <person name="Han D.M."/>
            <person name="Jeon C.O."/>
        </authorList>
    </citation>
    <scope>NUCLEOTIDE SEQUENCE [LARGE SCALE GENOMIC DNA]</scope>
    <source>
        <strain evidence="10 11">KMU-156</strain>
    </source>
</reference>
<evidence type="ECO:0000256" key="8">
    <source>
        <dbReference type="ARBA" id="ARBA00023136"/>
    </source>
</evidence>
<protein>
    <submittedName>
        <fullName evidence="10">Type II secretion system protein N</fullName>
    </submittedName>
</protein>
<sequence length="285" mass="30845">MTRSEKAIRVIMAVLALASVAWAAVPMARHMAGIVVLDAPAVIDLPVPHSEDPPDLAAILALAPFGRAAVQDQGPEAATITRPDLVLRGIFAAEQATSTALLDVAGVPGLYRERMQVTDRLEITRIASDRVELTDGDTAITLHFDEDVEVNAPEVIADAAVAPALLDRLQGGFVVAARYEKPGQPETTSEYIDYWRQRVRKNPQAVLDEIGLKPTDRGYLIAERHDAGVRLAGLRSGDLVRSVNGKPVGNPENDTRFYDEIAATGQARIEVERGGRILSFSFPLR</sequence>
<dbReference type="InterPro" id="IPR036034">
    <property type="entry name" value="PDZ_sf"/>
</dbReference>
<evidence type="ECO:0000256" key="4">
    <source>
        <dbReference type="ARBA" id="ARBA00022519"/>
    </source>
</evidence>
<keyword evidence="6" id="KW-0653">Protein transport</keyword>
<evidence type="ECO:0000256" key="5">
    <source>
        <dbReference type="ARBA" id="ARBA00022692"/>
    </source>
</evidence>
<evidence type="ECO:0000256" key="7">
    <source>
        <dbReference type="ARBA" id="ARBA00022989"/>
    </source>
</evidence>
<comment type="caution">
    <text evidence="10">The sequence shown here is derived from an EMBL/GenBank/DDBJ whole genome shotgun (WGS) entry which is preliminary data.</text>
</comment>
<evidence type="ECO:0000256" key="3">
    <source>
        <dbReference type="ARBA" id="ARBA00022475"/>
    </source>
</evidence>
<keyword evidence="3" id="KW-1003">Cell membrane</keyword>
<evidence type="ECO:0000256" key="1">
    <source>
        <dbReference type="ARBA" id="ARBA00004533"/>
    </source>
</evidence>
<dbReference type="Proteomes" id="UP001627408">
    <property type="component" value="Unassembled WGS sequence"/>
</dbReference>
<organism evidence="10 11">
    <name type="scientific">Tateyamaria armeniaca</name>
    <dbReference type="NCBI Taxonomy" id="2518930"/>
    <lineage>
        <taxon>Bacteria</taxon>
        <taxon>Pseudomonadati</taxon>
        <taxon>Pseudomonadota</taxon>
        <taxon>Alphaproteobacteria</taxon>
        <taxon>Rhodobacterales</taxon>
        <taxon>Roseobacteraceae</taxon>
        <taxon>Tateyamaria</taxon>
    </lineage>
</organism>
<comment type="subcellular location">
    <subcellularLocation>
        <location evidence="1">Cell inner membrane</location>
    </subcellularLocation>
</comment>
<dbReference type="EMBL" id="JBHDIY010000002">
    <property type="protein sequence ID" value="MFL4470146.1"/>
    <property type="molecule type" value="Genomic_DNA"/>
</dbReference>
<dbReference type="SUPFAM" id="SSF50156">
    <property type="entry name" value="PDZ domain-like"/>
    <property type="match status" value="1"/>
</dbReference>
<evidence type="ECO:0000313" key="11">
    <source>
        <dbReference type="Proteomes" id="UP001627408"/>
    </source>
</evidence>
<feature type="domain" description="Type II secretion system protein GspC N-terminal" evidence="9">
    <location>
        <begin position="11"/>
        <end position="142"/>
    </location>
</feature>
<keyword evidence="7" id="KW-1133">Transmembrane helix</keyword>
<dbReference type="InterPro" id="IPR024961">
    <property type="entry name" value="T2SS_GspC_N"/>
</dbReference>
<keyword evidence="5" id="KW-0812">Transmembrane</keyword>
<dbReference type="Gene3D" id="2.30.30.830">
    <property type="match status" value="1"/>
</dbReference>
<keyword evidence="8" id="KW-0472">Membrane</keyword>
<accession>A0ABW8USR2</accession>
<evidence type="ECO:0000256" key="6">
    <source>
        <dbReference type="ARBA" id="ARBA00022927"/>
    </source>
</evidence>
<evidence type="ECO:0000313" key="10">
    <source>
        <dbReference type="EMBL" id="MFL4470146.1"/>
    </source>
</evidence>
<evidence type="ECO:0000256" key="2">
    <source>
        <dbReference type="ARBA" id="ARBA00022448"/>
    </source>
</evidence>
<keyword evidence="2" id="KW-0813">Transport</keyword>